<dbReference type="Gene3D" id="1.10.3420.10">
    <property type="entry name" value="putative ntp pyrophosphohydrolase like domain"/>
    <property type="match status" value="1"/>
</dbReference>
<evidence type="ECO:0000313" key="2">
    <source>
        <dbReference type="Proteomes" id="UP000242372"/>
    </source>
</evidence>
<evidence type="ECO:0000313" key="1">
    <source>
        <dbReference type="EMBL" id="AVO22946.1"/>
    </source>
</evidence>
<organism evidence="1 2">
    <name type="scientific">Erwinia phage vB_EamM-Bue1</name>
    <dbReference type="NCBI Taxonomy" id="2099338"/>
    <lineage>
        <taxon>Viruses</taxon>
        <taxon>Duplodnaviria</taxon>
        <taxon>Heunggongvirae</taxon>
        <taxon>Uroviricota</taxon>
        <taxon>Caudoviricetes</taxon>
        <taxon>Pantevenvirales</taxon>
        <taxon>Ackermannviridae</taxon>
        <taxon>Nezavisimistyvirus</taxon>
        <taxon>Nezavisimistyvirus bue1</taxon>
    </lineage>
</organism>
<dbReference type="RefSeq" id="YP_009837708.1">
    <property type="nucleotide sequence ID" value="NC_048702.1"/>
</dbReference>
<sequence length="293" mass="32505">MKTTFQKVSELNEAFGNPKGDILNPNVPAIRKQAELVLEEAIELMEAAYPGSKIFWQWDITAEPPEHAVGVNMKEILDAQGDVTTVNDGMGHIAGFNGDQVLSIVDRSNRTKFIPDVDSVEPALNYYYDLGFDQKDLRIEGEFPLVCIKVTRDVQIGSKKYPAGKFLKNMATFQEPDFSDILAGKGWDFGMIVIDGKQETPASIGGVLYGTEEYFQELWDNAVVVDTAFETVDENTQLNSAMMVVEFKHATADNGLTGQWLAFNMELEPSDMSQVEGDLSALGLHGVTEFIRF</sequence>
<dbReference type="GeneID" id="55607901"/>
<name>A0A2P1JUB6_9CAUD</name>
<protein>
    <submittedName>
        <fullName evidence="1">Uncharacterized protein</fullName>
    </submittedName>
</protein>
<keyword evidence="2" id="KW-1185">Reference proteome</keyword>
<dbReference type="InterPro" id="IPR023292">
    <property type="entry name" value="NTP_PyroPHydrolase-like_dom_sf"/>
</dbReference>
<dbReference type="KEGG" id="vg:55607901"/>
<dbReference type="EMBL" id="MG973030">
    <property type="protein sequence ID" value="AVO22946.1"/>
    <property type="molecule type" value="Genomic_DNA"/>
</dbReference>
<proteinExistence type="predicted"/>
<accession>A0A2P1JUB6</accession>
<dbReference type="Proteomes" id="UP000242372">
    <property type="component" value="Segment"/>
</dbReference>
<reference evidence="1 2" key="1">
    <citation type="submission" date="2018-02" db="EMBL/GenBank/DDBJ databases">
        <title>Complete Genome Sequences of Erwinia amylovora Phages vB_EamP-S2 and vB_EamM-Bue1.</title>
        <authorList>
            <person name="Knecht L.E."/>
        </authorList>
    </citation>
    <scope>NUCLEOTIDE SEQUENCE [LARGE SCALE GENOMIC DNA]</scope>
</reference>